<dbReference type="Pfam" id="PF07730">
    <property type="entry name" value="HisKA_3"/>
    <property type="match status" value="1"/>
</dbReference>
<dbReference type="PIRSF" id="PIRSF003167">
    <property type="entry name" value="STHK_NarX/NarQ"/>
    <property type="match status" value="1"/>
</dbReference>
<reference evidence="20" key="1">
    <citation type="journal article" date="2019" name="Int. J. Syst. Evol. Microbiol.">
        <title>The Global Catalogue of Microorganisms (GCM) 10K type strain sequencing project: providing services to taxonomists for standard genome sequencing and annotation.</title>
        <authorList>
            <consortium name="The Broad Institute Genomics Platform"/>
            <consortium name="The Broad Institute Genome Sequencing Center for Infectious Disease"/>
            <person name="Wu L."/>
            <person name="Ma J."/>
        </authorList>
    </citation>
    <scope>NUCLEOTIDE SEQUENCE [LARGE SCALE GENOMIC DNA]</scope>
    <source>
        <strain evidence="20">KCTC 52660</strain>
    </source>
</reference>
<dbReference type="PROSITE" id="PS50885">
    <property type="entry name" value="HAMP"/>
    <property type="match status" value="1"/>
</dbReference>
<dbReference type="SUPFAM" id="SSF55874">
    <property type="entry name" value="ATPase domain of HSP90 chaperone/DNA topoisomerase II/histidine kinase"/>
    <property type="match status" value="1"/>
</dbReference>
<feature type="coiled-coil region" evidence="15">
    <location>
        <begin position="234"/>
        <end position="261"/>
    </location>
</feature>
<comment type="caution">
    <text evidence="19">The sequence shown here is derived from an EMBL/GenBank/DDBJ whole genome shotgun (WGS) entry which is preliminary data.</text>
</comment>
<keyword evidence="12 14" id="KW-0902">Two-component regulatory system</keyword>
<dbReference type="CDD" id="cd06225">
    <property type="entry name" value="HAMP"/>
    <property type="match status" value="1"/>
</dbReference>
<dbReference type="SUPFAM" id="SSF158472">
    <property type="entry name" value="HAMP domain-like"/>
    <property type="match status" value="1"/>
</dbReference>
<evidence type="ECO:0000256" key="10">
    <source>
        <dbReference type="ARBA" id="ARBA00022840"/>
    </source>
</evidence>
<keyword evidence="7 16" id="KW-0812">Transmembrane</keyword>
<feature type="domain" description="Histidine kinase" evidence="17">
    <location>
        <begin position="415"/>
        <end position="611"/>
    </location>
</feature>
<proteinExistence type="predicted"/>
<dbReference type="Proteomes" id="UP001595386">
    <property type="component" value="Unassembled WGS sequence"/>
</dbReference>
<organism evidence="19 20">
    <name type="scientific">Halomonas tibetensis</name>
    <dbReference type="NCBI Taxonomy" id="2259590"/>
    <lineage>
        <taxon>Bacteria</taxon>
        <taxon>Pseudomonadati</taxon>
        <taxon>Pseudomonadota</taxon>
        <taxon>Gammaproteobacteria</taxon>
        <taxon>Oceanospirillales</taxon>
        <taxon>Halomonadaceae</taxon>
        <taxon>Halomonas</taxon>
    </lineage>
</organism>
<protein>
    <recommendedName>
        <fullName evidence="14">Sensor protein</fullName>
        <ecNumber evidence="14">2.7.13.3</ecNumber>
    </recommendedName>
</protein>
<dbReference type="SMART" id="SM00387">
    <property type="entry name" value="HATPase_c"/>
    <property type="match status" value="1"/>
</dbReference>
<evidence type="ECO:0000256" key="3">
    <source>
        <dbReference type="ARBA" id="ARBA00022475"/>
    </source>
</evidence>
<keyword evidence="10 14" id="KW-0067">ATP-binding</keyword>
<dbReference type="InterPro" id="IPR036890">
    <property type="entry name" value="HATPase_C_sf"/>
</dbReference>
<dbReference type="SMART" id="SM00304">
    <property type="entry name" value="HAMP"/>
    <property type="match status" value="1"/>
</dbReference>
<name>A0ABV7B5E9_9GAMM</name>
<dbReference type="EMBL" id="JBHRSQ010000009">
    <property type="protein sequence ID" value="MFC2991898.1"/>
    <property type="molecule type" value="Genomic_DNA"/>
</dbReference>
<dbReference type="Gene3D" id="1.20.5.1930">
    <property type="match status" value="1"/>
</dbReference>
<evidence type="ECO:0000256" key="2">
    <source>
        <dbReference type="ARBA" id="ARBA00004429"/>
    </source>
</evidence>
<dbReference type="RefSeq" id="WP_379757088.1">
    <property type="nucleotide sequence ID" value="NZ_JBHRSQ010000009.1"/>
</dbReference>
<evidence type="ECO:0000259" key="17">
    <source>
        <dbReference type="PROSITE" id="PS50109"/>
    </source>
</evidence>
<dbReference type="InterPro" id="IPR005467">
    <property type="entry name" value="His_kinase_dom"/>
</dbReference>
<keyword evidence="11 16" id="KW-1133">Transmembrane helix</keyword>
<evidence type="ECO:0000256" key="4">
    <source>
        <dbReference type="ARBA" id="ARBA00022519"/>
    </source>
</evidence>
<evidence type="ECO:0000256" key="11">
    <source>
        <dbReference type="ARBA" id="ARBA00022989"/>
    </source>
</evidence>
<evidence type="ECO:0000256" key="13">
    <source>
        <dbReference type="ARBA" id="ARBA00023136"/>
    </source>
</evidence>
<evidence type="ECO:0000313" key="20">
    <source>
        <dbReference type="Proteomes" id="UP001595386"/>
    </source>
</evidence>
<dbReference type="Pfam" id="PF13675">
    <property type="entry name" value="PilJ"/>
    <property type="match status" value="1"/>
</dbReference>
<evidence type="ECO:0000259" key="18">
    <source>
        <dbReference type="PROSITE" id="PS50885"/>
    </source>
</evidence>
<dbReference type="InterPro" id="IPR029016">
    <property type="entry name" value="GAF-like_dom_sf"/>
</dbReference>
<keyword evidence="5" id="KW-0597">Phosphoprotein</keyword>
<evidence type="ECO:0000313" key="19">
    <source>
        <dbReference type="EMBL" id="MFC2991898.1"/>
    </source>
</evidence>
<dbReference type="InterPro" id="IPR016380">
    <property type="entry name" value="Sig_transdc_His_kin_NarX/NarQ"/>
</dbReference>
<keyword evidence="3 14" id="KW-1003">Cell membrane</keyword>
<evidence type="ECO:0000256" key="5">
    <source>
        <dbReference type="ARBA" id="ARBA00022553"/>
    </source>
</evidence>
<evidence type="ECO:0000256" key="12">
    <source>
        <dbReference type="ARBA" id="ARBA00023012"/>
    </source>
</evidence>
<keyword evidence="13 14" id="KW-0472">Membrane</keyword>
<dbReference type="InterPro" id="IPR003594">
    <property type="entry name" value="HATPase_dom"/>
</dbReference>
<keyword evidence="6 14" id="KW-0808">Transferase</keyword>
<dbReference type="CDD" id="cd16917">
    <property type="entry name" value="HATPase_UhpB-NarQ-NarX-like"/>
    <property type="match status" value="1"/>
</dbReference>
<dbReference type="InterPro" id="IPR042295">
    <property type="entry name" value="NarX-like_N_sf"/>
</dbReference>
<dbReference type="CDD" id="cd19408">
    <property type="entry name" value="NarX_NarQ_sensor"/>
    <property type="match status" value="1"/>
</dbReference>
<evidence type="ECO:0000256" key="9">
    <source>
        <dbReference type="ARBA" id="ARBA00022777"/>
    </source>
</evidence>
<comment type="catalytic activity">
    <reaction evidence="1 14">
        <text>ATP + protein L-histidine = ADP + protein N-phospho-L-histidine.</text>
        <dbReference type="EC" id="2.7.13.3"/>
    </reaction>
</comment>
<dbReference type="InterPro" id="IPR029095">
    <property type="entry name" value="NarX-like_N"/>
</dbReference>
<keyword evidence="9 14" id="KW-0418">Kinase</keyword>
<evidence type="ECO:0000256" key="1">
    <source>
        <dbReference type="ARBA" id="ARBA00000085"/>
    </source>
</evidence>
<dbReference type="PROSITE" id="PS50109">
    <property type="entry name" value="HIS_KIN"/>
    <property type="match status" value="1"/>
</dbReference>
<evidence type="ECO:0000256" key="15">
    <source>
        <dbReference type="SAM" id="Coils"/>
    </source>
</evidence>
<evidence type="ECO:0000256" key="8">
    <source>
        <dbReference type="ARBA" id="ARBA00022741"/>
    </source>
</evidence>
<dbReference type="Gene3D" id="3.30.450.40">
    <property type="match status" value="1"/>
</dbReference>
<dbReference type="SUPFAM" id="SSF55781">
    <property type="entry name" value="GAF domain-like"/>
    <property type="match status" value="1"/>
</dbReference>
<sequence length="645" mass="71248">MRLLRHSLVARVIASLLAISAMALISIVVTMTVASGSRGDSAAINMAGSLRMNTYQIVAALQRFEHQPGAETRARVAELAERFAQRLASPELTDALPDADDHALQSQHRRLLNRWEQELAPQVALAISGSGVNPDALRITLDDLVAEIDAMVTLLEQNSESKIQLLSALQILFLSLTAVVVVIALYDIRHNLVLPLRQLVVLAREATHRNFGHRTRLTGNDELALLGRTFDAMAEELGASYAKLEARVSRKKAELERSNRAMQVLHEGSRALYGGGNDLCASAAPMLRRLEQLLEIGPIRLSLHDHYEDREIPILATHSPRRPEYCRDHGCHACLIDPKPLTLQETDASECLLLPVSVGDLMLGTLEVWYAKEPPLPDSVKRLLNALADQLATAIYLQRRIEEQQQITLMNERTTIARELHDSLAQSLSYLKMQVARLERMQAKGIAQETQAAVFDELRTGLDSAYRQLRELLTTFRLKLEGPGLASALRQTVMEFGDRLGIRVALNLDLPPHILNPNEEIHVLQVVREALANVVKHANAHWAEVTVSFREARLHVIIEDDGVGLERDSSPPMHYGLVIMRDRAETLGGELALGNRAGGGTRVALVFTPQTARLISQHVGADSRPAPTVDTLVDAIATDPHGNRE</sequence>
<dbReference type="Pfam" id="PF02518">
    <property type="entry name" value="HATPase_c"/>
    <property type="match status" value="1"/>
</dbReference>
<dbReference type="Gene3D" id="1.20.120.960">
    <property type="entry name" value="Histidine kinase NarX, sensor domain"/>
    <property type="match status" value="1"/>
</dbReference>
<dbReference type="InterPro" id="IPR050482">
    <property type="entry name" value="Sensor_HK_TwoCompSys"/>
</dbReference>
<evidence type="ECO:0000256" key="7">
    <source>
        <dbReference type="ARBA" id="ARBA00022692"/>
    </source>
</evidence>
<dbReference type="Gene3D" id="3.30.565.10">
    <property type="entry name" value="Histidine kinase-like ATPase, C-terminal domain"/>
    <property type="match status" value="1"/>
</dbReference>
<dbReference type="InterPro" id="IPR011712">
    <property type="entry name" value="Sig_transdc_His_kin_sub3_dim/P"/>
</dbReference>
<evidence type="ECO:0000256" key="6">
    <source>
        <dbReference type="ARBA" id="ARBA00022679"/>
    </source>
</evidence>
<keyword evidence="4 14" id="KW-0997">Cell inner membrane</keyword>
<dbReference type="PANTHER" id="PTHR24421">
    <property type="entry name" value="NITRATE/NITRITE SENSOR PROTEIN NARX-RELATED"/>
    <property type="match status" value="1"/>
</dbReference>
<dbReference type="InterPro" id="IPR003660">
    <property type="entry name" value="HAMP_dom"/>
</dbReference>
<evidence type="ECO:0000256" key="14">
    <source>
        <dbReference type="PIRNR" id="PIRNR003167"/>
    </source>
</evidence>
<comment type="subcellular location">
    <subcellularLocation>
        <location evidence="2">Cell inner membrane</location>
        <topology evidence="2">Multi-pass membrane protein</topology>
    </subcellularLocation>
</comment>
<keyword evidence="8 14" id="KW-0547">Nucleotide-binding</keyword>
<gene>
    <name evidence="19" type="ORF">ACFODV_07610</name>
</gene>
<feature type="domain" description="HAMP" evidence="18">
    <location>
        <begin position="190"/>
        <end position="242"/>
    </location>
</feature>
<accession>A0ABV7B5E9</accession>
<feature type="transmembrane region" description="Helical" evidence="16">
    <location>
        <begin position="12"/>
        <end position="34"/>
    </location>
</feature>
<keyword evidence="20" id="KW-1185">Reference proteome</keyword>
<keyword evidence="15" id="KW-0175">Coiled coil</keyword>
<dbReference type="Pfam" id="PF00672">
    <property type="entry name" value="HAMP"/>
    <property type="match status" value="1"/>
</dbReference>
<evidence type="ECO:0000256" key="16">
    <source>
        <dbReference type="SAM" id="Phobius"/>
    </source>
</evidence>
<dbReference type="PANTHER" id="PTHR24421:SF10">
    <property type="entry name" value="NITRATE_NITRITE SENSOR PROTEIN NARQ"/>
    <property type="match status" value="1"/>
</dbReference>
<dbReference type="EC" id="2.7.13.3" evidence="14"/>